<keyword evidence="3" id="KW-1185">Reference proteome</keyword>
<feature type="transmembrane region" description="Helical" evidence="1">
    <location>
        <begin position="248"/>
        <end position="265"/>
    </location>
</feature>
<feature type="transmembrane region" description="Helical" evidence="1">
    <location>
        <begin position="116"/>
        <end position="133"/>
    </location>
</feature>
<feature type="transmembrane region" description="Helical" evidence="1">
    <location>
        <begin position="140"/>
        <end position="159"/>
    </location>
</feature>
<feature type="transmembrane region" description="Helical" evidence="1">
    <location>
        <begin position="368"/>
        <end position="388"/>
    </location>
</feature>
<keyword evidence="1" id="KW-0472">Membrane</keyword>
<dbReference type="EMBL" id="JARHTQ010000003">
    <property type="protein sequence ID" value="MDF2255242.1"/>
    <property type="molecule type" value="Genomic_DNA"/>
</dbReference>
<proteinExistence type="predicted"/>
<evidence type="ECO:0000256" key="1">
    <source>
        <dbReference type="SAM" id="Phobius"/>
    </source>
</evidence>
<dbReference type="RefSeq" id="WP_275809309.1">
    <property type="nucleotide sequence ID" value="NZ_BAAANM010000011.1"/>
</dbReference>
<feature type="transmembrane region" description="Helical" evidence="1">
    <location>
        <begin position="90"/>
        <end position="110"/>
    </location>
</feature>
<evidence type="ECO:0000313" key="3">
    <source>
        <dbReference type="Proteomes" id="UP001220022"/>
    </source>
</evidence>
<dbReference type="Proteomes" id="UP001220022">
    <property type="component" value="Unassembled WGS sequence"/>
</dbReference>
<evidence type="ECO:0008006" key="4">
    <source>
        <dbReference type="Google" id="ProtNLM"/>
    </source>
</evidence>
<feature type="transmembrane region" description="Helical" evidence="1">
    <location>
        <begin position="336"/>
        <end position="356"/>
    </location>
</feature>
<accession>A0ABT5YV29</accession>
<keyword evidence="1" id="KW-0812">Transmembrane</keyword>
<gene>
    <name evidence="2" type="ORF">P2L57_05735</name>
</gene>
<feature type="transmembrane region" description="Helical" evidence="1">
    <location>
        <begin position="206"/>
        <end position="236"/>
    </location>
</feature>
<feature type="transmembrane region" description="Helical" evidence="1">
    <location>
        <begin position="313"/>
        <end position="330"/>
    </location>
</feature>
<feature type="transmembrane region" description="Helical" evidence="1">
    <location>
        <begin position="288"/>
        <end position="306"/>
    </location>
</feature>
<keyword evidence="1" id="KW-1133">Transmembrane helix</keyword>
<evidence type="ECO:0000313" key="2">
    <source>
        <dbReference type="EMBL" id="MDF2255242.1"/>
    </source>
</evidence>
<feature type="transmembrane region" description="Helical" evidence="1">
    <location>
        <begin position="33"/>
        <end position="51"/>
    </location>
</feature>
<sequence>MAGVLTTDGGTAGTGQRAPRAGGATRLAAWRPGPYAIIATAFLVLMTVLAWRNNIISDFGQHASAIDRIKADPLHPANPLVDLSGDNSPYYSPLIVVLGLIAKLTGLAGWQVLEGWAPVNLALFLTGIAAFSRTLSKNRWVPVLALAAMMLLWGIRPAAWSGFLNPGALTRNVTFPSTFAIALTLHTWALTARAARARAGLLMHTAIGLCMGLILLIHPITSIGAAAGIAAIVLGWQRDWNRAVAARWALTVAAAVVLVAVWPYYDVFALAGDTTVDKFHKQLYGRRLISWYGLSLVGVPALWMRFRRHRLDPLPLLWLADIAIATYGWFSGRYTYGRIFGLLLVPPQLALAVELVRARPWNLARRAMAAVAAAAAAIGLAVQTGAIVQVPASSPVHLQHLATWPSYRWAADHVPVGDVVLSNDYRATHVLPAYGIFLVSGAWPDPSLPVEVRNRRNHDVRVYFSSHPTPAVQHLIATRYHATWALLDQGQPIPAGAHLIASGPNTGEKLVRLPN</sequence>
<comment type="caution">
    <text evidence="2">The sequence shown here is derived from an EMBL/GenBank/DDBJ whole genome shotgun (WGS) entry which is preliminary data.</text>
</comment>
<name>A0ABT5YV29_9ACTN</name>
<reference evidence="2 3" key="1">
    <citation type="submission" date="2023-03" db="EMBL/GenBank/DDBJ databases">
        <title>Draft genome sequence of type strain Streptomyces ferralitis JCM 14344.</title>
        <authorList>
            <person name="Klaysubun C."/>
            <person name="Duangmal K."/>
        </authorList>
    </citation>
    <scope>NUCLEOTIDE SEQUENCE [LARGE SCALE GENOMIC DNA]</scope>
    <source>
        <strain evidence="2 3">JCM 14344</strain>
    </source>
</reference>
<organism evidence="2 3">
    <name type="scientific">Streptantibioticus ferralitis</name>
    <dbReference type="NCBI Taxonomy" id="236510"/>
    <lineage>
        <taxon>Bacteria</taxon>
        <taxon>Bacillati</taxon>
        <taxon>Actinomycetota</taxon>
        <taxon>Actinomycetes</taxon>
        <taxon>Kitasatosporales</taxon>
        <taxon>Streptomycetaceae</taxon>
        <taxon>Streptantibioticus</taxon>
    </lineage>
</organism>
<protein>
    <recommendedName>
        <fullName evidence="4">Glycosyltransferase RgtA/B/C/D-like domain-containing protein</fullName>
    </recommendedName>
</protein>